<keyword evidence="8" id="KW-0648">Protein biosynthesis</keyword>
<feature type="region of interest" description="Disordered" evidence="6">
    <location>
        <begin position="144"/>
        <end position="194"/>
    </location>
</feature>
<protein>
    <submittedName>
        <fullName evidence="8">Elongation factor 3-like protein ABCF transporter family</fullName>
    </submittedName>
</protein>
<evidence type="ECO:0000256" key="5">
    <source>
        <dbReference type="PROSITE-ProRule" id="PRU00322"/>
    </source>
</evidence>
<evidence type="ECO:0000313" key="8">
    <source>
        <dbReference type="EMBL" id="POM79508.1"/>
    </source>
</evidence>
<keyword evidence="3 5" id="KW-0863">Zinc-finger</keyword>
<feature type="domain" description="RanBP2-type" evidence="7">
    <location>
        <begin position="230"/>
        <end position="261"/>
    </location>
</feature>
<evidence type="ECO:0000256" key="1">
    <source>
        <dbReference type="ARBA" id="ARBA00022723"/>
    </source>
</evidence>
<keyword evidence="4" id="KW-0862">Zinc</keyword>
<accession>A0A2P4YNY3</accession>
<sequence length="265" mass="29852">LLVLDEPTNYLDRAALGALADGIRQYAGGVIMISHSEEFYNSLCTEKWLVESGRLTIIGEAQEKEYRAGGGRKVVEEEPEEEKKVGSNINSSMKRTKLTNPKTLRPLSKQQIRKLSKLCKAAGVSFDDYVDGLTRESPEWKWLKHKRRSKRAKEEKKRHKKHKHKKEIETEDVTPSEQPAQNEQVNDEVAPIDARSFFQQLQKQEAAKEPVGTVHARGLPAPVSATAISTSDKWECSKAGCGHMNSKHAPACNKCGAMKRMTEWR</sequence>
<evidence type="ECO:0000256" key="6">
    <source>
        <dbReference type="SAM" id="MobiDB-lite"/>
    </source>
</evidence>
<dbReference type="AlphaFoldDB" id="A0A2P4YNY3"/>
<dbReference type="Gene3D" id="3.40.50.300">
    <property type="entry name" value="P-loop containing nucleotide triphosphate hydrolases"/>
    <property type="match status" value="1"/>
</dbReference>
<dbReference type="Proteomes" id="UP000237271">
    <property type="component" value="Unassembled WGS sequence"/>
</dbReference>
<feature type="non-terminal residue" evidence="8">
    <location>
        <position position="1"/>
    </location>
</feature>
<evidence type="ECO:0000259" key="7">
    <source>
        <dbReference type="PROSITE" id="PS50199"/>
    </source>
</evidence>
<feature type="compositionally biased region" description="Basic residues" evidence="6">
    <location>
        <begin position="144"/>
        <end position="165"/>
    </location>
</feature>
<dbReference type="PROSITE" id="PS01358">
    <property type="entry name" value="ZF_RANBP2_1"/>
    <property type="match status" value="1"/>
</dbReference>
<keyword evidence="9" id="KW-1185">Reference proteome</keyword>
<feature type="compositionally biased region" description="Polar residues" evidence="6">
    <location>
        <begin position="175"/>
        <end position="184"/>
    </location>
</feature>
<dbReference type="SUPFAM" id="SSF90209">
    <property type="entry name" value="Ran binding protein zinc finger-like"/>
    <property type="match status" value="1"/>
</dbReference>
<gene>
    <name evidence="8" type="ORF">PHPALM_2808</name>
</gene>
<name>A0A2P4YNY3_9STRA</name>
<dbReference type="SMART" id="SM00547">
    <property type="entry name" value="ZnF_RBZ"/>
    <property type="match status" value="1"/>
</dbReference>
<dbReference type="InterPro" id="IPR036443">
    <property type="entry name" value="Znf_RanBP2_sf"/>
</dbReference>
<evidence type="ECO:0000256" key="3">
    <source>
        <dbReference type="ARBA" id="ARBA00022771"/>
    </source>
</evidence>
<dbReference type="GO" id="GO:0003746">
    <property type="term" value="F:translation elongation factor activity"/>
    <property type="evidence" value="ECO:0007669"/>
    <property type="project" value="UniProtKB-KW"/>
</dbReference>
<keyword evidence="2" id="KW-0677">Repeat</keyword>
<dbReference type="InterPro" id="IPR027417">
    <property type="entry name" value="P-loop_NTPase"/>
</dbReference>
<dbReference type="EMBL" id="NCKW01001426">
    <property type="protein sequence ID" value="POM79508.1"/>
    <property type="molecule type" value="Genomic_DNA"/>
</dbReference>
<dbReference type="PROSITE" id="PS50199">
    <property type="entry name" value="ZF_RANBP2_2"/>
    <property type="match status" value="1"/>
</dbReference>
<reference evidence="8 9" key="1">
    <citation type="journal article" date="2017" name="Genome Biol. Evol.">
        <title>Phytophthora megakarya and P. palmivora, closely related causal agents of cacao black pod rot, underwent increases in genome sizes and gene numbers by different mechanisms.</title>
        <authorList>
            <person name="Ali S.S."/>
            <person name="Shao J."/>
            <person name="Lary D.J."/>
            <person name="Kronmiller B."/>
            <person name="Shen D."/>
            <person name="Strem M.D."/>
            <person name="Amoako-Attah I."/>
            <person name="Akrofi A.Y."/>
            <person name="Begoude B.A."/>
            <person name="Ten Hoopen G.M."/>
            <person name="Coulibaly K."/>
            <person name="Kebe B.I."/>
            <person name="Melnick R.L."/>
            <person name="Guiltinan M.J."/>
            <person name="Tyler B.M."/>
            <person name="Meinhardt L.W."/>
            <person name="Bailey B.A."/>
        </authorList>
    </citation>
    <scope>NUCLEOTIDE SEQUENCE [LARGE SCALE GENOMIC DNA]</scope>
    <source>
        <strain evidence="9">sbr112.9</strain>
    </source>
</reference>
<evidence type="ECO:0000256" key="4">
    <source>
        <dbReference type="ARBA" id="ARBA00022833"/>
    </source>
</evidence>
<dbReference type="Gene3D" id="2.30.30.380">
    <property type="entry name" value="Zn-finger domain of Sec23/24"/>
    <property type="match status" value="1"/>
</dbReference>
<dbReference type="InterPro" id="IPR001876">
    <property type="entry name" value="Znf_RanBP2"/>
</dbReference>
<proteinExistence type="predicted"/>
<dbReference type="OrthoDB" id="79186at2759"/>
<dbReference type="SUPFAM" id="SSF52540">
    <property type="entry name" value="P-loop containing nucleoside triphosphate hydrolases"/>
    <property type="match status" value="1"/>
</dbReference>
<comment type="caution">
    <text evidence="8">The sequence shown here is derived from an EMBL/GenBank/DDBJ whole genome shotgun (WGS) entry which is preliminary data.</text>
</comment>
<keyword evidence="8" id="KW-0251">Elongation factor</keyword>
<keyword evidence="1" id="KW-0479">Metal-binding</keyword>
<dbReference type="PANTHER" id="PTHR19211">
    <property type="entry name" value="ATP-BINDING TRANSPORT PROTEIN-RELATED"/>
    <property type="match status" value="1"/>
</dbReference>
<dbReference type="InterPro" id="IPR050611">
    <property type="entry name" value="ABCF"/>
</dbReference>
<dbReference type="GO" id="GO:0005524">
    <property type="term" value="F:ATP binding"/>
    <property type="evidence" value="ECO:0007669"/>
    <property type="project" value="TreeGrafter"/>
</dbReference>
<organism evidence="8 9">
    <name type="scientific">Phytophthora palmivora</name>
    <dbReference type="NCBI Taxonomy" id="4796"/>
    <lineage>
        <taxon>Eukaryota</taxon>
        <taxon>Sar</taxon>
        <taxon>Stramenopiles</taxon>
        <taxon>Oomycota</taxon>
        <taxon>Peronosporomycetes</taxon>
        <taxon>Peronosporales</taxon>
        <taxon>Peronosporaceae</taxon>
        <taxon>Phytophthora</taxon>
    </lineage>
</organism>
<dbReference type="PANTHER" id="PTHR19211:SF127">
    <property type="entry name" value="ABC TRANSPORTER DOMAIN-CONTAINING PROTEIN"/>
    <property type="match status" value="1"/>
</dbReference>
<evidence type="ECO:0000256" key="2">
    <source>
        <dbReference type="ARBA" id="ARBA00022737"/>
    </source>
</evidence>
<dbReference type="GO" id="GO:0008270">
    <property type="term" value="F:zinc ion binding"/>
    <property type="evidence" value="ECO:0007669"/>
    <property type="project" value="UniProtKB-KW"/>
</dbReference>
<evidence type="ECO:0000313" key="9">
    <source>
        <dbReference type="Proteomes" id="UP000237271"/>
    </source>
</evidence>